<evidence type="ECO:0000256" key="1">
    <source>
        <dbReference type="ARBA" id="ARBA00001946"/>
    </source>
</evidence>
<dbReference type="GO" id="GO:1902201">
    <property type="term" value="P:negative regulation of bacterial-type flagellum-dependent cell motility"/>
    <property type="evidence" value="ECO:0007669"/>
    <property type="project" value="TreeGrafter"/>
</dbReference>
<dbReference type="PROSITE" id="PS50887">
    <property type="entry name" value="GGDEF"/>
    <property type="match status" value="1"/>
</dbReference>
<dbReference type="InterPro" id="IPR050469">
    <property type="entry name" value="Diguanylate_Cyclase"/>
</dbReference>
<dbReference type="CDD" id="cd01949">
    <property type="entry name" value="GGDEF"/>
    <property type="match status" value="1"/>
</dbReference>
<name>A0A3A5K0Q0_9ENTR</name>
<feature type="transmembrane region" description="Helical" evidence="6">
    <location>
        <begin position="120"/>
        <end position="143"/>
    </location>
</feature>
<dbReference type="GO" id="GO:0043709">
    <property type="term" value="P:cell adhesion involved in single-species biofilm formation"/>
    <property type="evidence" value="ECO:0007669"/>
    <property type="project" value="TreeGrafter"/>
</dbReference>
<dbReference type="OrthoDB" id="9812260at2"/>
<gene>
    <name evidence="8" type="ORF">D6029_07855</name>
</gene>
<keyword evidence="6" id="KW-1133">Transmembrane helix</keyword>
<comment type="cofactor">
    <cofactor evidence="1">
        <name>Mg(2+)</name>
        <dbReference type="ChEBI" id="CHEBI:18420"/>
    </cofactor>
</comment>
<feature type="transmembrane region" description="Helical" evidence="6">
    <location>
        <begin position="16"/>
        <end position="36"/>
    </location>
</feature>
<dbReference type="GO" id="GO:0005525">
    <property type="term" value="F:GTP binding"/>
    <property type="evidence" value="ECO:0007669"/>
    <property type="project" value="UniProtKB-KW"/>
</dbReference>
<dbReference type="InterPro" id="IPR000160">
    <property type="entry name" value="GGDEF_dom"/>
</dbReference>
<protein>
    <recommendedName>
        <fullName evidence="3">diguanylate cyclase</fullName>
        <ecNumber evidence="3">2.7.7.65</ecNumber>
    </recommendedName>
</protein>
<dbReference type="InterPro" id="IPR029787">
    <property type="entry name" value="Nucleotide_cyclase"/>
</dbReference>
<feature type="domain" description="GGDEF" evidence="7">
    <location>
        <begin position="335"/>
        <end position="472"/>
    </location>
</feature>
<evidence type="ECO:0000256" key="4">
    <source>
        <dbReference type="ARBA" id="ARBA00023134"/>
    </source>
</evidence>
<sequence length="481" mass="53623">MANLARMMFFSPEKRLANAINIFVITTLFYFFGASLRLIDELSLFWPLNAVLAAIFVRSPFLNRPIYYFLCYSAMILYDAFTTHWGWQSAIINLSNMMFIIIVARLLLRYSRTQDESNWALNAFNLFYACLIGAVLSSLLGSVGSTGPSSDYRQFLSLFADWFSEQFSTGVLMMPFLLMAKWPQWDKLPAFQLSKIYPLVAVIVSVMASVVIGGAGSLAFPLPALIWCAIRYPLPITALITFLTGGTEIILVANSIVVIHQNQPLMVTEMFSARLGIATMAICPLIVSVSVDAINRLIQQTSLRADYDYLTGVYSRSGLYEALKTKIPLKHLPKQKLCVMLLDIDYFKRINDSFGHECGDVVLASFAAQVRKVVGEDGLVARLGGEEFVVACSTCSEEKGLAIAEKIRQTIELTAFRYQQQSLFITVSIGLATATPEKQTLHDAFNSLLAEADKYLYLSKRNGRNQTSTSRITQQDMAASI</sequence>
<feature type="transmembrane region" description="Helical" evidence="6">
    <location>
        <begin position="199"/>
        <end position="220"/>
    </location>
</feature>
<comment type="pathway">
    <text evidence="2">Purine metabolism; 3',5'-cyclic di-GMP biosynthesis.</text>
</comment>
<evidence type="ECO:0000256" key="6">
    <source>
        <dbReference type="SAM" id="Phobius"/>
    </source>
</evidence>
<dbReference type="GO" id="GO:0005886">
    <property type="term" value="C:plasma membrane"/>
    <property type="evidence" value="ECO:0007669"/>
    <property type="project" value="TreeGrafter"/>
</dbReference>
<feature type="transmembrane region" description="Helical" evidence="6">
    <location>
        <begin position="155"/>
        <end position="178"/>
    </location>
</feature>
<dbReference type="Pfam" id="PF00990">
    <property type="entry name" value="GGDEF"/>
    <property type="match status" value="1"/>
</dbReference>
<keyword evidence="9" id="KW-1185">Reference proteome</keyword>
<evidence type="ECO:0000313" key="9">
    <source>
        <dbReference type="Proteomes" id="UP000276295"/>
    </source>
</evidence>
<dbReference type="GO" id="GO:0052621">
    <property type="term" value="F:diguanylate cyclase activity"/>
    <property type="evidence" value="ECO:0007669"/>
    <property type="project" value="UniProtKB-EC"/>
</dbReference>
<dbReference type="EC" id="2.7.7.65" evidence="3"/>
<evidence type="ECO:0000256" key="5">
    <source>
        <dbReference type="ARBA" id="ARBA00034247"/>
    </source>
</evidence>
<dbReference type="PANTHER" id="PTHR45138">
    <property type="entry name" value="REGULATORY COMPONENTS OF SENSORY TRANSDUCTION SYSTEM"/>
    <property type="match status" value="1"/>
</dbReference>
<dbReference type="NCBIfam" id="TIGR00254">
    <property type="entry name" value="GGDEF"/>
    <property type="match status" value="1"/>
</dbReference>
<dbReference type="EMBL" id="QZWH01000013">
    <property type="protein sequence ID" value="RJT24060.1"/>
    <property type="molecule type" value="Genomic_DNA"/>
</dbReference>
<keyword evidence="4" id="KW-0547">Nucleotide-binding</keyword>
<feature type="transmembrane region" description="Helical" evidence="6">
    <location>
        <begin position="91"/>
        <end position="108"/>
    </location>
</feature>
<accession>A0A3A5K0Q0</accession>
<dbReference type="InterPro" id="IPR043128">
    <property type="entry name" value="Rev_trsase/Diguanyl_cyclase"/>
</dbReference>
<feature type="transmembrane region" description="Helical" evidence="6">
    <location>
        <begin position="271"/>
        <end position="291"/>
    </location>
</feature>
<feature type="transmembrane region" description="Helical" evidence="6">
    <location>
        <begin position="232"/>
        <end position="259"/>
    </location>
</feature>
<proteinExistence type="predicted"/>
<evidence type="ECO:0000259" key="7">
    <source>
        <dbReference type="PROSITE" id="PS50887"/>
    </source>
</evidence>
<reference evidence="8 9" key="1">
    <citation type="submission" date="2018-09" db="EMBL/GenBank/DDBJ databases">
        <title>Draft genome sequence of Buttiauxella izardii CCUG 35510T.</title>
        <authorList>
            <person name="Salva-Serra F."/>
            <person name="Marathe N."/>
            <person name="Moore E."/>
            <person name="Stadler-Svensson L."/>
            <person name="Engstrom-Jakobsson H."/>
        </authorList>
    </citation>
    <scope>NUCLEOTIDE SEQUENCE [LARGE SCALE GENOMIC DNA]</scope>
    <source>
        <strain evidence="8 9">CCUG 35510</strain>
    </source>
</reference>
<dbReference type="Proteomes" id="UP000276295">
    <property type="component" value="Unassembled WGS sequence"/>
</dbReference>
<dbReference type="FunFam" id="3.30.70.270:FF:000001">
    <property type="entry name" value="Diguanylate cyclase domain protein"/>
    <property type="match status" value="1"/>
</dbReference>
<dbReference type="RefSeq" id="WP_120064269.1">
    <property type="nucleotide sequence ID" value="NZ_QZWH01000013.1"/>
</dbReference>
<evidence type="ECO:0000256" key="2">
    <source>
        <dbReference type="ARBA" id="ARBA00004665"/>
    </source>
</evidence>
<comment type="catalytic activity">
    <reaction evidence="5">
        <text>2 GTP = 3',3'-c-di-GMP + 2 diphosphate</text>
        <dbReference type="Rhea" id="RHEA:24898"/>
        <dbReference type="ChEBI" id="CHEBI:33019"/>
        <dbReference type="ChEBI" id="CHEBI:37565"/>
        <dbReference type="ChEBI" id="CHEBI:58805"/>
        <dbReference type="EC" id="2.7.7.65"/>
    </reaction>
</comment>
<dbReference type="SUPFAM" id="SSF55073">
    <property type="entry name" value="Nucleotide cyclase"/>
    <property type="match status" value="1"/>
</dbReference>
<keyword evidence="6" id="KW-0812">Transmembrane</keyword>
<keyword evidence="4" id="KW-0342">GTP-binding</keyword>
<keyword evidence="6" id="KW-0472">Membrane</keyword>
<comment type="caution">
    <text evidence="8">The sequence shown here is derived from an EMBL/GenBank/DDBJ whole genome shotgun (WGS) entry which is preliminary data.</text>
</comment>
<evidence type="ECO:0000313" key="8">
    <source>
        <dbReference type="EMBL" id="RJT24060.1"/>
    </source>
</evidence>
<dbReference type="Gene3D" id="3.30.70.270">
    <property type="match status" value="1"/>
</dbReference>
<dbReference type="AlphaFoldDB" id="A0A3A5K0Q0"/>
<dbReference type="PANTHER" id="PTHR45138:SF9">
    <property type="entry name" value="DIGUANYLATE CYCLASE DGCM-RELATED"/>
    <property type="match status" value="1"/>
</dbReference>
<dbReference type="SMART" id="SM00267">
    <property type="entry name" value="GGDEF"/>
    <property type="match status" value="1"/>
</dbReference>
<organism evidence="8 9">
    <name type="scientific">Buttiauxella izardii</name>
    <dbReference type="NCBI Taxonomy" id="82991"/>
    <lineage>
        <taxon>Bacteria</taxon>
        <taxon>Pseudomonadati</taxon>
        <taxon>Pseudomonadota</taxon>
        <taxon>Gammaproteobacteria</taxon>
        <taxon>Enterobacterales</taxon>
        <taxon>Enterobacteriaceae</taxon>
        <taxon>Buttiauxella</taxon>
    </lineage>
</organism>
<evidence type="ECO:0000256" key="3">
    <source>
        <dbReference type="ARBA" id="ARBA00012528"/>
    </source>
</evidence>